<comment type="similarity">
    <text evidence="1">Belongs to the UPF0319 family.</text>
</comment>
<dbReference type="PANTHER" id="PTHR38108:SF1">
    <property type="entry name" value="UPF0319 PROTEIN YCCT"/>
    <property type="match status" value="1"/>
</dbReference>
<sequence length="213" mass="23508">MMLRSVITGALALLVATSVHATTLKLASDIDLLVLDGRKISGSLLKGAEGLELEQGQHQVLFRVEKNLKKDAQMAAPWVSTPLIVTFTTQAKSVTITLPPLLTVRQGKAFDKHPEFQLLDEHGAVVESQQDHLMARPDTNYEQVMVLYNLKGNVASVPRFAQPQTSHSPVSQGSQDFASGNHAGNRVLQLWYHQVDSATRQRFVMLMRALRTS</sequence>
<feature type="chain" id="PRO_5002006019" evidence="3">
    <location>
        <begin position="22"/>
        <end position="213"/>
    </location>
</feature>
<dbReference type="eggNOG" id="COG3110">
    <property type="taxonomic scope" value="Bacteria"/>
</dbReference>
<dbReference type="Pfam" id="PF09829">
    <property type="entry name" value="DUF2057"/>
    <property type="match status" value="1"/>
</dbReference>
<dbReference type="AlphaFoldDB" id="A0A0A3Z5S9"/>
<accession>A0A0A3Z5S9</accession>
<dbReference type="OrthoDB" id="6428208at2"/>
<name>A0A0A3Z5S9_9GAMM</name>
<gene>
    <name evidence="4" type="ORF">NG99_10270</name>
</gene>
<dbReference type="InterPro" id="IPR018635">
    <property type="entry name" value="UPF0319"/>
</dbReference>
<evidence type="ECO:0000313" key="4">
    <source>
        <dbReference type="EMBL" id="KGT94225.1"/>
    </source>
</evidence>
<dbReference type="STRING" id="371042.NG99_10270"/>
<reference evidence="4 5" key="1">
    <citation type="submission" date="2014-10" db="EMBL/GenBank/DDBJ databases">
        <title>Genome sequence of Erwinia typographi M043b.</title>
        <authorList>
            <person name="Chan K.-G."/>
            <person name="Tan W.-S."/>
        </authorList>
    </citation>
    <scope>NUCLEOTIDE SEQUENCE [LARGE SCALE GENOMIC DNA]</scope>
    <source>
        <strain evidence="4 5">M043b</strain>
    </source>
</reference>
<organism evidence="4 5">
    <name type="scientific">Erwinia typographi</name>
    <dbReference type="NCBI Taxonomy" id="371042"/>
    <lineage>
        <taxon>Bacteria</taxon>
        <taxon>Pseudomonadati</taxon>
        <taxon>Pseudomonadota</taxon>
        <taxon>Gammaproteobacteria</taxon>
        <taxon>Enterobacterales</taxon>
        <taxon>Erwiniaceae</taxon>
        <taxon>Erwinia</taxon>
    </lineage>
</organism>
<dbReference type="PANTHER" id="PTHR38108">
    <property type="entry name" value="UPF0319 PROTEIN YCCT"/>
    <property type="match status" value="1"/>
</dbReference>
<proteinExistence type="inferred from homology"/>
<evidence type="ECO:0000256" key="1">
    <source>
        <dbReference type="ARBA" id="ARBA00008490"/>
    </source>
</evidence>
<evidence type="ECO:0000256" key="2">
    <source>
        <dbReference type="ARBA" id="ARBA00022729"/>
    </source>
</evidence>
<protein>
    <submittedName>
        <fullName evidence="4">Uncharacterized protein</fullName>
    </submittedName>
</protein>
<keyword evidence="2 3" id="KW-0732">Signal</keyword>
<dbReference type="Proteomes" id="UP000030351">
    <property type="component" value="Unassembled WGS sequence"/>
</dbReference>
<feature type="signal peptide" evidence="3">
    <location>
        <begin position="1"/>
        <end position="21"/>
    </location>
</feature>
<evidence type="ECO:0000313" key="5">
    <source>
        <dbReference type="Proteomes" id="UP000030351"/>
    </source>
</evidence>
<keyword evidence="5" id="KW-1185">Reference proteome</keyword>
<dbReference type="EMBL" id="JRUQ01000029">
    <property type="protein sequence ID" value="KGT94225.1"/>
    <property type="molecule type" value="Genomic_DNA"/>
</dbReference>
<dbReference type="RefSeq" id="WP_034891870.1">
    <property type="nucleotide sequence ID" value="NZ_JRUQ01000029.1"/>
</dbReference>
<evidence type="ECO:0000256" key="3">
    <source>
        <dbReference type="SAM" id="SignalP"/>
    </source>
</evidence>
<comment type="caution">
    <text evidence="4">The sequence shown here is derived from an EMBL/GenBank/DDBJ whole genome shotgun (WGS) entry which is preliminary data.</text>
</comment>